<comment type="similarity">
    <text evidence="9">Belongs to the class I-like SAM-binding methyltransferase superfamily. Trm1 family.</text>
</comment>
<dbReference type="SUPFAM" id="SSF53335">
    <property type="entry name" value="S-adenosyl-L-methionine-dependent methyltransferases"/>
    <property type="match status" value="1"/>
</dbReference>
<dbReference type="InterPro" id="IPR029063">
    <property type="entry name" value="SAM-dependent_MTases_sf"/>
</dbReference>
<sequence>MANTDQNSDSHKVLTEGKAKILMKGNEVFYNEAQVTNRDLSVAVLRSFLPLRAAEIAAGTLRRKQKGGRTPKQPSPDAPDAAPAAAPAAAPPAAAPAPAGGVLDSSEVTAAAAAAAAAAAPSSDAFSGGGARILEGLAASGLRSIRYALELDGVSRVDANDLDPSVVDTMRANIAFNGGEAGAKVHACNEDARLLMLKSHQVYDAVDLDPYGTPAHLLDSAVQSVSEGGLLMVTATDMAVLCGNSGEVCWTKYGSYPIHRPYCHESAVRILLASIEQHANRYKRYITPLLSLSIDFYVRVFVRVHTSASVVKRSATKLAYIYQSQGCDSWMLQRVGEADTRGGQTKFTPGHGPAVPQQCPETGARYLMGGPLWAEPIHDHGFVSSLIDKMDAEKERYAQHARIRGLLASVAEELPDVPLYYSLHDVCKTVHCTAPKAQVFRSAIINAGYRVSGSHANPLAVKTDAPPAVVWDIVRCWVRQHPVRDPDPNSYAGRLLAKEPKLEADFSRAPGSISKSQAAGIARFVQNPAYWGPKSRHGRPLSEQQERQYQAHAAAAGTAGPSGSNGSNARAEGAGAGEGAGQGEQRMAEAAELDELYGTLNDGAAGGGSSGNDEGGGRGDGDAGGSGAAAAVVAGGEGEEAQRRTAGAAVAVAEPGEKQKEPATKRVRR</sequence>
<keyword evidence="4 9" id="KW-0949">S-adenosyl-L-methionine</keyword>
<dbReference type="EMBL" id="BDRX01000037">
    <property type="protein sequence ID" value="GBF93065.1"/>
    <property type="molecule type" value="Genomic_DNA"/>
</dbReference>
<name>A0A2V0P7J7_9CHLO</name>
<evidence type="ECO:0000313" key="12">
    <source>
        <dbReference type="Proteomes" id="UP000247498"/>
    </source>
</evidence>
<keyword evidence="12" id="KW-1185">Reference proteome</keyword>
<reference evidence="11 12" key="1">
    <citation type="journal article" date="2018" name="Sci. Rep.">
        <title>Raphidocelis subcapitata (=Pseudokirchneriella subcapitata) provides an insight into genome evolution and environmental adaptations in the Sphaeropleales.</title>
        <authorList>
            <person name="Suzuki S."/>
            <person name="Yamaguchi H."/>
            <person name="Nakajima N."/>
            <person name="Kawachi M."/>
        </authorList>
    </citation>
    <scope>NUCLEOTIDE SEQUENCE [LARGE SCALE GENOMIC DNA]</scope>
    <source>
        <strain evidence="11 12">NIES-35</strain>
    </source>
</reference>
<dbReference type="InterPro" id="IPR042296">
    <property type="entry name" value="tRNA_met_Trm1_C"/>
</dbReference>
<keyword evidence="6 9" id="KW-0694">RNA-binding</keyword>
<evidence type="ECO:0000256" key="1">
    <source>
        <dbReference type="ARBA" id="ARBA00022555"/>
    </source>
</evidence>
<feature type="region of interest" description="Disordered" evidence="10">
    <location>
        <begin position="60"/>
        <end position="101"/>
    </location>
</feature>
<feature type="compositionally biased region" description="Low complexity" evidence="10">
    <location>
        <begin position="644"/>
        <end position="654"/>
    </location>
</feature>
<keyword evidence="1 9" id="KW-0820">tRNA-binding</keyword>
<dbReference type="EC" id="2.1.1.216" evidence="7 9"/>
<dbReference type="PANTHER" id="PTHR10631">
    <property type="entry name" value="N 2 ,N 2 -DIMETHYLGUANOSINE TRNA METHYLTRANSFERASE"/>
    <property type="match status" value="1"/>
</dbReference>
<dbReference type="STRING" id="307507.A0A2V0P7J7"/>
<dbReference type="PROSITE" id="PS51626">
    <property type="entry name" value="SAM_MT_TRM1"/>
    <property type="match status" value="1"/>
</dbReference>
<accession>A0A2V0P7J7</accession>
<proteinExistence type="inferred from homology"/>
<dbReference type="GO" id="GO:0160104">
    <property type="term" value="F:tRNA (guanine(26)-N2)-dimethyltransferase activity"/>
    <property type="evidence" value="ECO:0007669"/>
    <property type="project" value="UniProtKB-UniRule"/>
</dbReference>
<feature type="compositionally biased region" description="Low complexity" evidence="10">
    <location>
        <begin position="78"/>
        <end position="88"/>
    </location>
</feature>
<dbReference type="CDD" id="cd02440">
    <property type="entry name" value="AdoMet_MTases"/>
    <property type="match status" value="1"/>
</dbReference>
<feature type="compositionally biased region" description="Gly residues" evidence="10">
    <location>
        <begin position="604"/>
        <end position="614"/>
    </location>
</feature>
<evidence type="ECO:0000256" key="6">
    <source>
        <dbReference type="ARBA" id="ARBA00022884"/>
    </source>
</evidence>
<dbReference type="Pfam" id="PF02005">
    <property type="entry name" value="TRM"/>
    <property type="match status" value="1"/>
</dbReference>
<dbReference type="Gene3D" id="3.40.50.150">
    <property type="entry name" value="Vaccinia Virus protein VP39"/>
    <property type="match status" value="1"/>
</dbReference>
<dbReference type="GO" id="GO:0000049">
    <property type="term" value="F:tRNA binding"/>
    <property type="evidence" value="ECO:0007669"/>
    <property type="project" value="UniProtKB-UniRule"/>
</dbReference>
<evidence type="ECO:0000256" key="8">
    <source>
        <dbReference type="ARBA" id="ARBA00051897"/>
    </source>
</evidence>
<protein>
    <recommendedName>
        <fullName evidence="7 9">tRNA (guanine(26)-N(2))-dimethyltransferase</fullName>
        <ecNumber evidence="7 9">2.1.1.216</ecNumber>
    </recommendedName>
</protein>
<gene>
    <name evidence="11" type="ORF">Rsub_05676</name>
</gene>
<dbReference type="FunCoup" id="A0A2V0P7J7">
    <property type="interactions" value="2206"/>
</dbReference>
<dbReference type="Proteomes" id="UP000247498">
    <property type="component" value="Unassembled WGS sequence"/>
</dbReference>
<feature type="region of interest" description="Disordered" evidence="10">
    <location>
        <begin position="529"/>
        <end position="669"/>
    </location>
</feature>
<evidence type="ECO:0000256" key="9">
    <source>
        <dbReference type="PROSITE-ProRule" id="PRU00958"/>
    </source>
</evidence>
<dbReference type="FunFam" id="3.30.56.70:FF:000001">
    <property type="entry name" value="tRNA (guanine(26)-N(2))-dimethyltransferase"/>
    <property type="match status" value="1"/>
</dbReference>
<keyword evidence="5 9" id="KW-0819">tRNA processing</keyword>
<keyword evidence="3 9" id="KW-0808">Transferase</keyword>
<evidence type="ECO:0000313" key="11">
    <source>
        <dbReference type="EMBL" id="GBF93065.1"/>
    </source>
</evidence>
<organism evidence="11 12">
    <name type="scientific">Raphidocelis subcapitata</name>
    <dbReference type="NCBI Taxonomy" id="307507"/>
    <lineage>
        <taxon>Eukaryota</taxon>
        <taxon>Viridiplantae</taxon>
        <taxon>Chlorophyta</taxon>
        <taxon>core chlorophytes</taxon>
        <taxon>Chlorophyceae</taxon>
        <taxon>CS clade</taxon>
        <taxon>Sphaeropleales</taxon>
        <taxon>Selenastraceae</taxon>
        <taxon>Raphidocelis</taxon>
    </lineage>
</organism>
<comment type="catalytic activity">
    <reaction evidence="8 9">
        <text>guanosine(26) in tRNA + 2 S-adenosyl-L-methionine = N(2)-dimethylguanosine(26) in tRNA + 2 S-adenosyl-L-homocysteine + 2 H(+)</text>
        <dbReference type="Rhea" id="RHEA:43140"/>
        <dbReference type="Rhea" id="RHEA-COMP:10359"/>
        <dbReference type="Rhea" id="RHEA-COMP:10360"/>
        <dbReference type="ChEBI" id="CHEBI:15378"/>
        <dbReference type="ChEBI" id="CHEBI:57856"/>
        <dbReference type="ChEBI" id="CHEBI:59789"/>
        <dbReference type="ChEBI" id="CHEBI:74269"/>
        <dbReference type="ChEBI" id="CHEBI:74513"/>
        <dbReference type="EC" id="2.1.1.216"/>
    </reaction>
</comment>
<dbReference type="Gene3D" id="3.30.56.70">
    <property type="entry name" value="N2,N2-dimethylguanosine tRNA methyltransferase, C-terminal domain"/>
    <property type="match status" value="1"/>
</dbReference>
<dbReference type="AlphaFoldDB" id="A0A2V0P7J7"/>
<evidence type="ECO:0000256" key="2">
    <source>
        <dbReference type="ARBA" id="ARBA00022603"/>
    </source>
</evidence>
<dbReference type="NCBIfam" id="TIGR00308">
    <property type="entry name" value="TRM1"/>
    <property type="match status" value="1"/>
</dbReference>
<evidence type="ECO:0000256" key="5">
    <source>
        <dbReference type="ARBA" id="ARBA00022694"/>
    </source>
</evidence>
<dbReference type="OrthoDB" id="6349953at2759"/>
<dbReference type="InterPro" id="IPR002905">
    <property type="entry name" value="Trm1"/>
</dbReference>
<evidence type="ECO:0000256" key="4">
    <source>
        <dbReference type="ARBA" id="ARBA00022691"/>
    </source>
</evidence>
<dbReference type="GO" id="GO:0005634">
    <property type="term" value="C:nucleus"/>
    <property type="evidence" value="ECO:0007669"/>
    <property type="project" value="TreeGrafter"/>
</dbReference>
<comment type="caution">
    <text evidence="11">The sequence shown here is derived from an EMBL/GenBank/DDBJ whole genome shotgun (WGS) entry which is preliminary data.</text>
</comment>
<keyword evidence="2 9" id="KW-0489">Methyltransferase</keyword>
<dbReference type="PANTHER" id="PTHR10631:SF3">
    <property type="entry name" value="TRNA (GUANINE(26)-N(2))-DIMETHYLTRANSFERASE"/>
    <property type="match status" value="1"/>
</dbReference>
<evidence type="ECO:0000256" key="3">
    <source>
        <dbReference type="ARBA" id="ARBA00022679"/>
    </source>
</evidence>
<evidence type="ECO:0000256" key="10">
    <source>
        <dbReference type="SAM" id="MobiDB-lite"/>
    </source>
</evidence>
<dbReference type="GO" id="GO:0002940">
    <property type="term" value="P:tRNA N2-guanine methylation"/>
    <property type="evidence" value="ECO:0007669"/>
    <property type="project" value="TreeGrafter"/>
</dbReference>
<feature type="compositionally biased region" description="Basic and acidic residues" evidence="10">
    <location>
        <begin position="655"/>
        <end position="669"/>
    </location>
</feature>
<feature type="compositionally biased region" description="Low complexity" evidence="10">
    <location>
        <begin position="551"/>
        <end position="573"/>
    </location>
</feature>
<dbReference type="InParanoid" id="A0A2V0P7J7"/>
<evidence type="ECO:0000256" key="7">
    <source>
        <dbReference type="ARBA" id="ARBA00039099"/>
    </source>
</evidence>